<dbReference type="HOGENOM" id="CLU_018294_0_2_1"/>
<dbReference type="AlphaFoldDB" id="H3A9D0"/>
<dbReference type="eggNOG" id="KOG3105">
    <property type="taxonomic scope" value="Eukaryota"/>
</dbReference>
<dbReference type="PANTHER" id="PTHR19303">
    <property type="entry name" value="TRANSPOSON"/>
    <property type="match status" value="1"/>
</dbReference>
<dbReference type="GO" id="GO:0005634">
    <property type="term" value="C:nucleus"/>
    <property type="evidence" value="ECO:0007669"/>
    <property type="project" value="TreeGrafter"/>
</dbReference>
<reference evidence="4" key="1">
    <citation type="submission" date="2011-08" db="EMBL/GenBank/DDBJ databases">
        <title>The draft genome of Latimeria chalumnae.</title>
        <authorList>
            <person name="Di Palma F."/>
            <person name="Alfoldi J."/>
            <person name="Johnson J."/>
            <person name="Berlin A."/>
            <person name="Gnerre S."/>
            <person name="Jaffe D."/>
            <person name="MacCallum I."/>
            <person name="Young S."/>
            <person name="Walker B.J."/>
            <person name="Lander E."/>
            <person name="Lindblad-Toh K."/>
        </authorList>
    </citation>
    <scope>NUCLEOTIDE SEQUENCE [LARGE SCALE GENOMIC DNA]</scope>
    <source>
        <strain evidence="4">Wild caught</strain>
    </source>
</reference>
<dbReference type="GO" id="GO:0003677">
    <property type="term" value="F:DNA binding"/>
    <property type="evidence" value="ECO:0007669"/>
    <property type="project" value="UniProtKB-KW"/>
</dbReference>
<evidence type="ECO:0000259" key="2">
    <source>
        <dbReference type="PROSITE" id="PS51253"/>
    </source>
</evidence>
<dbReference type="PROSITE" id="PS51253">
    <property type="entry name" value="HTH_CENPB"/>
    <property type="match status" value="1"/>
</dbReference>
<dbReference type="Ensembl" id="ENSLACT00000006303.1">
    <property type="protein sequence ID" value="ENSLACP00000006251.1"/>
    <property type="gene ID" value="ENSLACG00000005544.1"/>
</dbReference>
<reference evidence="3" key="3">
    <citation type="submission" date="2025-09" db="UniProtKB">
        <authorList>
            <consortium name="Ensembl"/>
        </authorList>
    </citation>
    <scope>IDENTIFICATION</scope>
</reference>
<keyword evidence="1" id="KW-0238">DNA-binding</keyword>
<dbReference type="STRING" id="7897.ENSLACP00000006251"/>
<dbReference type="Proteomes" id="UP000008672">
    <property type="component" value="Unassembled WGS sequence"/>
</dbReference>
<dbReference type="Gene3D" id="1.10.10.60">
    <property type="entry name" value="Homeodomain-like"/>
    <property type="match status" value="1"/>
</dbReference>
<evidence type="ECO:0000313" key="4">
    <source>
        <dbReference type="Proteomes" id="UP000008672"/>
    </source>
</evidence>
<dbReference type="SUPFAM" id="SSF46689">
    <property type="entry name" value="Homeodomain-like"/>
    <property type="match status" value="1"/>
</dbReference>
<sequence>SNLPVSGEILKAKAEKFPADLNIDDFKATNWWLDRWKKRYDVVFKRAHGEKKDADIPSAINWIENELPATLQRYKPEDVYNADETGLYCRALPNGSHVFKKTAHFGGENRPLLFIGKLKSPRCLCGVHHLPISYVSGSNMWMIAFLFQEWLKEWDKSLKAQRHRIALMTTIDRLIVSKLLATIDVADCEVSVDKLAKKIDILGAMLLIKEAWDSVTSGTIVNCFCKSGFLKDGAPNSVMEDELVVAENLTEDEFEAFVNMDEDVECTETLEGTQIMADIQQRKENQLQAADSDSDDEGELPIVSTSQALELLNVLRQFVAQ</sequence>
<dbReference type="OMA" id="ICRISAK"/>
<keyword evidence="4" id="KW-1185">Reference proteome</keyword>
<accession>H3A9D0</accession>
<reference evidence="3" key="2">
    <citation type="submission" date="2025-08" db="UniProtKB">
        <authorList>
            <consortium name="Ensembl"/>
        </authorList>
    </citation>
    <scope>IDENTIFICATION</scope>
</reference>
<dbReference type="PANTHER" id="PTHR19303:SF73">
    <property type="entry name" value="PROTEIN PDC2"/>
    <property type="match status" value="1"/>
</dbReference>
<protein>
    <recommendedName>
        <fullName evidence="2">HTH CENPB-type domain-containing protein</fullName>
    </recommendedName>
</protein>
<dbReference type="InterPro" id="IPR009057">
    <property type="entry name" value="Homeodomain-like_sf"/>
</dbReference>
<dbReference type="EMBL" id="AFYH01156195">
    <property type="status" value="NOT_ANNOTATED_CDS"/>
    <property type="molecule type" value="Genomic_DNA"/>
</dbReference>
<evidence type="ECO:0000256" key="1">
    <source>
        <dbReference type="ARBA" id="ARBA00023125"/>
    </source>
</evidence>
<dbReference type="InterPro" id="IPR004875">
    <property type="entry name" value="DDE_SF_endonuclease_dom"/>
</dbReference>
<dbReference type="InterPro" id="IPR050863">
    <property type="entry name" value="CenT-Element_Derived"/>
</dbReference>
<proteinExistence type="predicted"/>
<dbReference type="Pfam" id="PF03184">
    <property type="entry name" value="DDE_1"/>
    <property type="match status" value="1"/>
</dbReference>
<dbReference type="InterPro" id="IPR006600">
    <property type="entry name" value="HTH_CenpB_DNA-bd_dom"/>
</dbReference>
<evidence type="ECO:0000313" key="3">
    <source>
        <dbReference type="Ensembl" id="ENSLACP00000006251.1"/>
    </source>
</evidence>
<dbReference type="Pfam" id="PF03221">
    <property type="entry name" value="HTH_Tnp_Tc5"/>
    <property type="match status" value="1"/>
</dbReference>
<dbReference type="GeneTree" id="ENSGT00940000164756"/>
<dbReference type="InParanoid" id="H3A9D0"/>
<name>H3A9D0_LATCH</name>
<organism evidence="3 4">
    <name type="scientific">Latimeria chalumnae</name>
    <name type="common">Coelacanth</name>
    <dbReference type="NCBI Taxonomy" id="7897"/>
    <lineage>
        <taxon>Eukaryota</taxon>
        <taxon>Metazoa</taxon>
        <taxon>Chordata</taxon>
        <taxon>Craniata</taxon>
        <taxon>Vertebrata</taxon>
        <taxon>Euteleostomi</taxon>
        <taxon>Coelacanthiformes</taxon>
        <taxon>Coelacanthidae</taxon>
        <taxon>Latimeria</taxon>
    </lineage>
</organism>
<feature type="domain" description="HTH CENPB-type" evidence="2">
    <location>
        <begin position="1"/>
        <end position="46"/>
    </location>
</feature>